<comment type="caution">
    <text evidence="9">The sequence shown here is derived from an EMBL/GenBank/DDBJ whole genome shotgun (WGS) entry which is preliminary data.</text>
</comment>
<dbReference type="GO" id="GO:0045436">
    <property type="term" value="F:lycopene beta cyclase activity"/>
    <property type="evidence" value="ECO:0007669"/>
    <property type="project" value="UniProtKB-ARBA"/>
</dbReference>
<evidence type="ECO:0000256" key="8">
    <source>
        <dbReference type="SAM" id="Phobius"/>
    </source>
</evidence>
<dbReference type="OrthoDB" id="4774157at2"/>
<dbReference type="EMBL" id="SSSN01000003">
    <property type="protein sequence ID" value="THG35421.1"/>
    <property type="molecule type" value="Genomic_DNA"/>
</dbReference>
<organism evidence="9 10">
    <name type="scientific">Orlajensenia flava</name>
    <dbReference type="NCBI Taxonomy" id="2565934"/>
    <lineage>
        <taxon>Bacteria</taxon>
        <taxon>Bacillati</taxon>
        <taxon>Actinomycetota</taxon>
        <taxon>Actinomycetes</taxon>
        <taxon>Micrococcales</taxon>
        <taxon>Microbacteriaceae</taxon>
        <taxon>Orlajensenia</taxon>
    </lineage>
</organism>
<name>A0A4S4FYJ1_9MICO</name>
<evidence type="ECO:0000256" key="1">
    <source>
        <dbReference type="ARBA" id="ARBA00004141"/>
    </source>
</evidence>
<reference evidence="9 10" key="1">
    <citation type="submission" date="2019-04" db="EMBL/GenBank/DDBJ databases">
        <authorList>
            <person name="Jiang L."/>
        </authorList>
    </citation>
    <scope>NUCLEOTIDE SEQUENCE [LARGE SCALE GENOMIC DNA]</scope>
    <source>
        <strain evidence="9 10">YIM 131861</strain>
    </source>
</reference>
<evidence type="ECO:0000313" key="10">
    <source>
        <dbReference type="Proteomes" id="UP000307380"/>
    </source>
</evidence>
<dbReference type="Proteomes" id="UP000307380">
    <property type="component" value="Unassembled WGS sequence"/>
</dbReference>
<evidence type="ECO:0000256" key="5">
    <source>
        <dbReference type="ARBA" id="ARBA00022989"/>
    </source>
</evidence>
<comment type="pathway">
    <text evidence="2">Carotenoid biosynthesis.</text>
</comment>
<keyword evidence="3 8" id="KW-0812">Transmembrane</keyword>
<evidence type="ECO:0000256" key="6">
    <source>
        <dbReference type="ARBA" id="ARBA00023136"/>
    </source>
</evidence>
<feature type="transmembrane region" description="Helical" evidence="8">
    <location>
        <begin position="6"/>
        <end position="23"/>
    </location>
</feature>
<evidence type="ECO:0000313" key="9">
    <source>
        <dbReference type="EMBL" id="THG35421.1"/>
    </source>
</evidence>
<protein>
    <submittedName>
        <fullName evidence="9">Lycopene cyclase domain-containing protein</fullName>
    </submittedName>
</protein>
<keyword evidence="10" id="KW-1185">Reference proteome</keyword>
<feature type="transmembrane region" description="Helical" evidence="8">
    <location>
        <begin position="35"/>
        <end position="60"/>
    </location>
</feature>
<dbReference type="GO" id="GO:0016117">
    <property type="term" value="P:carotenoid biosynthetic process"/>
    <property type="evidence" value="ECO:0007669"/>
    <property type="project" value="UniProtKB-KW"/>
</dbReference>
<evidence type="ECO:0000256" key="7">
    <source>
        <dbReference type="ARBA" id="ARBA00023235"/>
    </source>
</evidence>
<evidence type="ECO:0000256" key="3">
    <source>
        <dbReference type="ARBA" id="ARBA00022692"/>
    </source>
</evidence>
<feature type="transmembrane region" description="Helical" evidence="8">
    <location>
        <begin position="80"/>
        <end position="102"/>
    </location>
</feature>
<dbReference type="InterPro" id="IPR017825">
    <property type="entry name" value="Lycopene_cyclase_dom"/>
</dbReference>
<dbReference type="RefSeq" id="WP_136422821.1">
    <property type="nucleotide sequence ID" value="NZ_SSSN01000003.1"/>
</dbReference>
<evidence type="ECO:0000256" key="4">
    <source>
        <dbReference type="ARBA" id="ARBA00022746"/>
    </source>
</evidence>
<gene>
    <name evidence="9" type="ORF">E6C70_05075</name>
</gene>
<keyword evidence="5 8" id="KW-1133">Transmembrane helix</keyword>
<proteinExistence type="predicted"/>
<comment type="subcellular location">
    <subcellularLocation>
        <location evidence="1">Membrane</location>
        <topology evidence="1">Multi-pass membrane protein</topology>
    </subcellularLocation>
</comment>
<keyword evidence="7" id="KW-0413">Isomerase</keyword>
<accession>A0A4S4FYJ1</accession>
<sequence>MSFLYLGALLASLAGMVVLDWRYRLFFWRSPWRAVVVMLAGLAVFVVWDVAGIALGLFTRGESSIMTGVLLGHEFPLEEIFFLAFLCYLTMNLFAVFERLLAARKADR</sequence>
<dbReference type="GO" id="GO:0016020">
    <property type="term" value="C:membrane"/>
    <property type="evidence" value="ECO:0007669"/>
    <property type="project" value="UniProtKB-SubCell"/>
</dbReference>
<dbReference type="NCBIfam" id="TIGR03462">
    <property type="entry name" value="CarR_dom_SF"/>
    <property type="match status" value="1"/>
</dbReference>
<dbReference type="AlphaFoldDB" id="A0A4S4FYJ1"/>
<keyword evidence="4" id="KW-0125">Carotenoid biosynthesis</keyword>
<keyword evidence="6 8" id="KW-0472">Membrane</keyword>
<evidence type="ECO:0000256" key="2">
    <source>
        <dbReference type="ARBA" id="ARBA00004829"/>
    </source>
</evidence>
<dbReference type="GO" id="GO:0016872">
    <property type="term" value="F:intramolecular lyase activity"/>
    <property type="evidence" value="ECO:0007669"/>
    <property type="project" value="InterPro"/>
</dbReference>